<keyword evidence="4" id="KW-1003">Cell membrane</keyword>
<evidence type="ECO:0000256" key="7">
    <source>
        <dbReference type="ARBA" id="ARBA00023136"/>
    </source>
</evidence>
<sequence length="484" mass="52605">MEKKSIKADKLIHSALPILFLLGMIVYGLVLRPYFFNQSVIPLEIIFLSSSFFAVTHLIYLGFSWDTILANAVKKLTKGLPTILILFAIGIVIGSWIVSGTIPMFVYYGIQLVNPDYIYVLAFIIPIFFSMFTGTSYGSVGTIGVVILGVATIINANLAIVAGAVIGGAFFGDKMSPLSDTTNIAALATGVDLYDHINSMLYTTLPSAIIAAVIYTILGFVYPAESVVGDFAELETTLTAVTSIFNFNILLLLPVLIVLIGSFKKLPTIPVLLTSSLVACVFALLFQGYGFEDVIQSVYKGFHTNMAVWQETVPENISVLFNRGGLYALNDAIIIALFVFLFIGILDTNNAIPKIVEKVFSYAKTKSSVILSSLAAAGITNGMTGNQYATSFIVGEAFKTKYDVLGINRKVLSRSLEDYGTMIESLVPWHPTALFMVSVMGVAVGDYWYFQLLSLINLIIAPLIAILGIGCFYKKGNSVNEEKK</sequence>
<evidence type="ECO:0000256" key="4">
    <source>
        <dbReference type="ARBA" id="ARBA00022475"/>
    </source>
</evidence>
<keyword evidence="3" id="KW-0050">Antiport</keyword>
<dbReference type="InterPro" id="IPR018461">
    <property type="entry name" value="Na/H_Antiport_NhaC-like_C"/>
</dbReference>
<evidence type="ECO:0000256" key="1">
    <source>
        <dbReference type="ARBA" id="ARBA00004651"/>
    </source>
</evidence>
<dbReference type="AlphaFoldDB" id="A0A5C8V2G8"/>
<dbReference type="InterPro" id="IPR004770">
    <property type="entry name" value="Na/H_antiport_NhaC"/>
</dbReference>
<keyword evidence="12" id="KW-1185">Reference proteome</keyword>
<dbReference type="PANTHER" id="PTHR33451">
    <property type="entry name" value="MALATE-2H(+)/NA(+)-LACTATE ANTIPORTER"/>
    <property type="match status" value="1"/>
</dbReference>
<dbReference type="GO" id="GO:0005886">
    <property type="term" value="C:plasma membrane"/>
    <property type="evidence" value="ECO:0007669"/>
    <property type="project" value="UniProtKB-SubCell"/>
</dbReference>
<proteinExistence type="inferred from homology"/>
<evidence type="ECO:0000313" key="11">
    <source>
        <dbReference type="EMBL" id="TXN34948.1"/>
    </source>
</evidence>
<dbReference type="InterPro" id="IPR052180">
    <property type="entry name" value="NhaC_Na-H+_Antiporter"/>
</dbReference>
<feature type="transmembrane region" description="Helical" evidence="9">
    <location>
        <begin position="12"/>
        <end position="31"/>
    </location>
</feature>
<feature type="transmembrane region" description="Helical" evidence="9">
    <location>
        <begin position="455"/>
        <end position="473"/>
    </location>
</feature>
<keyword evidence="2" id="KW-0813">Transport</keyword>
<name>A0A5C8V2G8_9FLAO</name>
<dbReference type="GO" id="GO:0015297">
    <property type="term" value="F:antiporter activity"/>
    <property type="evidence" value="ECO:0007669"/>
    <property type="project" value="UniProtKB-KW"/>
</dbReference>
<feature type="transmembrane region" description="Helical" evidence="9">
    <location>
        <begin position="326"/>
        <end position="346"/>
    </location>
</feature>
<keyword evidence="6 9" id="KW-1133">Transmembrane helix</keyword>
<accession>A0A5C8V2G8</accession>
<dbReference type="PANTHER" id="PTHR33451:SF3">
    <property type="entry name" value="MALATE-2H(+)_NA(+)-LACTATE ANTIPORTER"/>
    <property type="match status" value="1"/>
</dbReference>
<feature type="transmembrane region" description="Helical" evidence="9">
    <location>
        <begin position="143"/>
        <end position="171"/>
    </location>
</feature>
<evidence type="ECO:0000313" key="12">
    <source>
        <dbReference type="Proteomes" id="UP000321456"/>
    </source>
</evidence>
<evidence type="ECO:0000256" key="3">
    <source>
        <dbReference type="ARBA" id="ARBA00022449"/>
    </source>
</evidence>
<reference evidence="11 12" key="1">
    <citation type="submission" date="2019-08" db="EMBL/GenBank/DDBJ databases">
        <title>Professor.</title>
        <authorList>
            <person name="Park J.S."/>
        </authorList>
    </citation>
    <scope>NUCLEOTIDE SEQUENCE [LARGE SCALE GENOMIC DNA]</scope>
    <source>
        <strain evidence="11 12">176CP5-101</strain>
    </source>
</reference>
<feature type="domain" description="Na+/H+ antiporter NhaC-like C-terminal" evidence="10">
    <location>
        <begin position="168"/>
        <end position="468"/>
    </location>
</feature>
<evidence type="ECO:0000256" key="9">
    <source>
        <dbReference type="SAM" id="Phobius"/>
    </source>
</evidence>
<comment type="similarity">
    <text evidence="8">Belongs to the NhaC Na(+)/H(+) (TC 2.A.35) antiporter family.</text>
</comment>
<comment type="subcellular location">
    <subcellularLocation>
        <location evidence="1">Cell membrane</location>
        <topology evidence="1">Multi-pass membrane protein</topology>
    </subcellularLocation>
</comment>
<keyword evidence="5 9" id="KW-0812">Transmembrane</keyword>
<organism evidence="11 12">
    <name type="scientific">Flagellimonas hymeniacidonis</name>
    <dbReference type="NCBI Taxonomy" id="2603628"/>
    <lineage>
        <taxon>Bacteria</taxon>
        <taxon>Pseudomonadati</taxon>
        <taxon>Bacteroidota</taxon>
        <taxon>Flavobacteriia</taxon>
        <taxon>Flavobacteriales</taxon>
        <taxon>Flavobacteriaceae</taxon>
        <taxon>Flagellimonas</taxon>
    </lineage>
</organism>
<evidence type="ECO:0000256" key="8">
    <source>
        <dbReference type="ARBA" id="ARBA00038435"/>
    </source>
</evidence>
<dbReference type="Proteomes" id="UP000321456">
    <property type="component" value="Unassembled WGS sequence"/>
</dbReference>
<feature type="transmembrane region" description="Helical" evidence="9">
    <location>
        <begin position="83"/>
        <end position="110"/>
    </location>
</feature>
<feature type="transmembrane region" description="Helical" evidence="9">
    <location>
        <begin position="270"/>
        <end position="289"/>
    </location>
</feature>
<feature type="transmembrane region" description="Helical" evidence="9">
    <location>
        <begin position="43"/>
        <end position="63"/>
    </location>
</feature>
<dbReference type="Pfam" id="PF03553">
    <property type="entry name" value="Na_H_antiporter"/>
    <property type="match status" value="1"/>
</dbReference>
<keyword evidence="7 9" id="KW-0472">Membrane</keyword>
<feature type="transmembrane region" description="Helical" evidence="9">
    <location>
        <begin position="244"/>
        <end position="263"/>
    </location>
</feature>
<comment type="caution">
    <text evidence="11">The sequence shown here is derived from an EMBL/GenBank/DDBJ whole genome shotgun (WGS) entry which is preliminary data.</text>
</comment>
<dbReference type="RefSeq" id="WP_147743682.1">
    <property type="nucleotide sequence ID" value="NZ_VRUR01000002.1"/>
</dbReference>
<evidence type="ECO:0000256" key="2">
    <source>
        <dbReference type="ARBA" id="ARBA00022448"/>
    </source>
</evidence>
<dbReference type="EMBL" id="VRUR01000002">
    <property type="protein sequence ID" value="TXN34948.1"/>
    <property type="molecule type" value="Genomic_DNA"/>
</dbReference>
<feature type="transmembrane region" description="Helical" evidence="9">
    <location>
        <begin position="201"/>
        <end position="224"/>
    </location>
</feature>
<gene>
    <name evidence="11" type="primary">nhaC</name>
    <name evidence="11" type="ORF">FVB32_10135</name>
</gene>
<feature type="transmembrane region" description="Helical" evidence="9">
    <location>
        <begin position="117"/>
        <end position="137"/>
    </location>
</feature>
<evidence type="ECO:0000256" key="6">
    <source>
        <dbReference type="ARBA" id="ARBA00022989"/>
    </source>
</evidence>
<evidence type="ECO:0000259" key="10">
    <source>
        <dbReference type="Pfam" id="PF03553"/>
    </source>
</evidence>
<evidence type="ECO:0000256" key="5">
    <source>
        <dbReference type="ARBA" id="ARBA00022692"/>
    </source>
</evidence>
<protein>
    <submittedName>
        <fullName evidence="11">Na+/H+ antiporter NhaC</fullName>
    </submittedName>
</protein>
<dbReference type="NCBIfam" id="TIGR00931">
    <property type="entry name" value="antiport_nhaC"/>
    <property type="match status" value="1"/>
</dbReference>